<evidence type="ECO:0000313" key="2">
    <source>
        <dbReference type="EMBL" id="EYT49875.1"/>
    </source>
</evidence>
<evidence type="ECO:0000256" key="1">
    <source>
        <dbReference type="SAM" id="Phobius"/>
    </source>
</evidence>
<keyword evidence="1" id="KW-0812">Transmembrane</keyword>
<feature type="transmembrane region" description="Helical" evidence="1">
    <location>
        <begin position="96"/>
        <end position="120"/>
    </location>
</feature>
<organism evidence="2 3">
    <name type="scientific">Brachybacterium muris UCD-AY4</name>
    <dbReference type="NCBI Taxonomy" id="1249481"/>
    <lineage>
        <taxon>Bacteria</taxon>
        <taxon>Bacillati</taxon>
        <taxon>Actinomycetota</taxon>
        <taxon>Actinomycetes</taxon>
        <taxon>Micrococcales</taxon>
        <taxon>Dermabacteraceae</taxon>
        <taxon>Brachybacterium</taxon>
    </lineage>
</organism>
<reference evidence="2 3" key="1">
    <citation type="journal article" date="2013" name="Genome Announc.">
        <title>Draft genome sequence of an Actinobacterium, Brachybacterium muris strain UCD-AY4.</title>
        <authorList>
            <person name="Lo J.R."/>
            <person name="Lang J.M."/>
            <person name="Darling A.E."/>
            <person name="Eisen J.A."/>
            <person name="Coil D.A."/>
        </authorList>
    </citation>
    <scope>NUCLEOTIDE SEQUENCE [LARGE SCALE GENOMIC DNA]</scope>
    <source>
        <strain evidence="2 3">UCD-AY4</strain>
    </source>
</reference>
<dbReference type="Pfam" id="PF11377">
    <property type="entry name" value="DUF3180"/>
    <property type="match status" value="1"/>
</dbReference>
<keyword evidence="1" id="KW-1133">Transmembrane helix</keyword>
<dbReference type="OrthoDB" id="3257239at2"/>
<dbReference type="InterPro" id="IPR021517">
    <property type="entry name" value="DUF3180"/>
</dbReference>
<dbReference type="Proteomes" id="UP000019754">
    <property type="component" value="Unassembled WGS sequence"/>
</dbReference>
<name>A0A022KY58_9MICO</name>
<protein>
    <recommendedName>
        <fullName evidence="4">DUF3180 domain-containing protein</fullName>
    </recommendedName>
</protein>
<evidence type="ECO:0000313" key="3">
    <source>
        <dbReference type="Proteomes" id="UP000019754"/>
    </source>
</evidence>
<feature type="transmembrane region" description="Helical" evidence="1">
    <location>
        <begin position="39"/>
        <end position="59"/>
    </location>
</feature>
<dbReference type="STRING" id="1249481.D641_0105825"/>
<dbReference type="HOGENOM" id="CLU_123281_0_1_11"/>
<keyword evidence="3" id="KW-1185">Reference proteome</keyword>
<dbReference type="EMBL" id="AORC01000006">
    <property type="protein sequence ID" value="EYT49875.1"/>
    <property type="molecule type" value="Genomic_DNA"/>
</dbReference>
<accession>A0A022KY58</accession>
<gene>
    <name evidence="2" type="ORF">D641_0105825</name>
</gene>
<evidence type="ECO:0008006" key="4">
    <source>
        <dbReference type="Google" id="ProtNLM"/>
    </source>
</evidence>
<keyword evidence="1" id="KW-0472">Membrane</keyword>
<dbReference type="RefSeq" id="WP_017822869.1">
    <property type="nucleotide sequence ID" value="NZ_AORC01000006.1"/>
</dbReference>
<comment type="caution">
    <text evidence="2">The sequence shown here is derived from an EMBL/GenBank/DDBJ whole genome shotgun (WGS) entry which is preliminary data.</text>
</comment>
<sequence>MKPLNIPILGVIAVLAALFGAQVMDTVASRGHSVPVTGWLTAGVLAILAAVLLAYGLPLRRYMRESEERTLHPSLTPRRHQIDLPTAFRTVLLARACAYTGSLVGGLFVGQALFLLISGTGDPLDAVLPTVAAAVAGIALAVLGVLVERWGKLPPEDGDGNVEGAGASG</sequence>
<dbReference type="AlphaFoldDB" id="A0A022KY58"/>
<proteinExistence type="predicted"/>
<feature type="transmembrane region" description="Helical" evidence="1">
    <location>
        <begin position="126"/>
        <end position="147"/>
    </location>
</feature>